<keyword evidence="1" id="KW-0479">Metal-binding</keyword>
<name>A0A0S4JMV6_BODSA</name>
<dbReference type="Proteomes" id="UP000051952">
    <property type="component" value="Unassembled WGS sequence"/>
</dbReference>
<dbReference type="VEuPathDB" id="TriTrypDB:BSAL_27945"/>
<evidence type="ECO:0000256" key="3">
    <source>
        <dbReference type="ARBA" id="ARBA00022837"/>
    </source>
</evidence>
<dbReference type="OrthoDB" id="444540at2759"/>
<evidence type="ECO:0000259" key="4">
    <source>
        <dbReference type="PROSITE" id="PS50222"/>
    </source>
</evidence>
<evidence type="ECO:0000313" key="6">
    <source>
        <dbReference type="Proteomes" id="UP000051952"/>
    </source>
</evidence>
<dbReference type="PROSITE" id="PS50222">
    <property type="entry name" value="EF_HAND_2"/>
    <property type="match status" value="1"/>
</dbReference>
<dbReference type="GO" id="GO:0005509">
    <property type="term" value="F:calcium ion binding"/>
    <property type="evidence" value="ECO:0007669"/>
    <property type="project" value="InterPro"/>
</dbReference>
<feature type="domain" description="EF-hand" evidence="4">
    <location>
        <begin position="63"/>
        <end position="98"/>
    </location>
</feature>
<dbReference type="SUPFAM" id="SSF47473">
    <property type="entry name" value="EF-hand"/>
    <property type="match status" value="1"/>
</dbReference>
<dbReference type="PANTHER" id="PTHR34524">
    <property type="entry name" value="CALCYPHOSIN"/>
    <property type="match status" value="1"/>
</dbReference>
<keyword evidence="3" id="KW-0106">Calcium</keyword>
<proteinExistence type="predicted"/>
<evidence type="ECO:0000256" key="1">
    <source>
        <dbReference type="ARBA" id="ARBA00022723"/>
    </source>
</evidence>
<evidence type="ECO:0000313" key="5">
    <source>
        <dbReference type="EMBL" id="CUG90609.1"/>
    </source>
</evidence>
<organism evidence="5 6">
    <name type="scientific">Bodo saltans</name>
    <name type="common">Flagellated protozoan</name>
    <dbReference type="NCBI Taxonomy" id="75058"/>
    <lineage>
        <taxon>Eukaryota</taxon>
        <taxon>Discoba</taxon>
        <taxon>Euglenozoa</taxon>
        <taxon>Kinetoplastea</taxon>
        <taxon>Metakinetoplastina</taxon>
        <taxon>Eubodonida</taxon>
        <taxon>Bodonidae</taxon>
        <taxon>Bodo</taxon>
    </lineage>
</organism>
<reference evidence="6" key="1">
    <citation type="submission" date="2015-09" db="EMBL/GenBank/DDBJ databases">
        <authorList>
            <consortium name="Pathogen Informatics"/>
        </authorList>
    </citation>
    <scope>NUCLEOTIDE SEQUENCE [LARGE SCALE GENOMIC DNA]</scope>
    <source>
        <strain evidence="6">Lake Konstanz</strain>
    </source>
</reference>
<keyword evidence="6" id="KW-1185">Reference proteome</keyword>
<dbReference type="InterPro" id="IPR051581">
    <property type="entry name" value="Ca-bind"/>
</dbReference>
<dbReference type="InterPro" id="IPR002048">
    <property type="entry name" value="EF_hand_dom"/>
</dbReference>
<dbReference type="AlphaFoldDB" id="A0A0S4JMV6"/>
<protein>
    <submittedName>
        <fullName evidence="5">Calcium-binding protein, putative</fullName>
    </submittedName>
</protein>
<dbReference type="PROSITE" id="PS00018">
    <property type="entry name" value="EF_HAND_1"/>
    <property type="match status" value="1"/>
</dbReference>
<dbReference type="PANTHER" id="PTHR34524:SF8">
    <property type="entry name" value="EF-HAND DOMAIN-CONTAINING PROTEIN"/>
    <property type="match status" value="1"/>
</dbReference>
<accession>A0A0S4JMV6</accession>
<dbReference type="OMA" id="QREHPYV"/>
<dbReference type="Pfam" id="PF13833">
    <property type="entry name" value="EF-hand_8"/>
    <property type="match status" value="1"/>
</dbReference>
<gene>
    <name evidence="5" type="ORF">BSAL_27945</name>
</gene>
<dbReference type="InterPro" id="IPR011992">
    <property type="entry name" value="EF-hand-dom_pair"/>
</dbReference>
<dbReference type="InterPro" id="IPR018247">
    <property type="entry name" value="EF_Hand_1_Ca_BS"/>
</dbReference>
<dbReference type="EMBL" id="CYKH01001851">
    <property type="protein sequence ID" value="CUG90609.1"/>
    <property type="molecule type" value="Genomic_DNA"/>
</dbReference>
<evidence type="ECO:0000256" key="2">
    <source>
        <dbReference type="ARBA" id="ARBA00022737"/>
    </source>
</evidence>
<sequence>MAQLLNSDPVLFKVQRAIIAANGIGGLTKAVAAFRKAQVDLQTTSLTSQQFYALLLHVGAPELTERERKHLFFAFDEDQNGKVSVNEFVRHLTSPLNPRRRQLIKNVFAKFEAEGAAVRGADLGSTHSSQTATRTHAWNPSVFDEVFADQLSSENGKVTLEEFLAFYAALSIHKSLTDDDFELAVLREWGADAAHAPILNETERDWSSTAGGNPLLHDTVLAKDAKNRSLGLSTGQYNADHMKREFVPNRYLPDVQPDYITTTTRSYPKYSTSQIRGADPMHVAPQPQQ</sequence>
<keyword evidence="2" id="KW-0677">Repeat</keyword>
<dbReference type="Gene3D" id="1.10.238.10">
    <property type="entry name" value="EF-hand"/>
    <property type="match status" value="1"/>
</dbReference>